<evidence type="ECO:0000313" key="4">
    <source>
        <dbReference type="Proteomes" id="UP000760545"/>
    </source>
</evidence>
<name>A0ABX1DGV7_9FLAO</name>
<sequence>MKKEMRAAKFNKFNGPKGVEVGTMEVPELKEGEILVKIKAAGVNPVDAVITKGYYKDMMPHPFPVIPGWD</sequence>
<proteinExistence type="predicted"/>
<dbReference type="InterPro" id="IPR011032">
    <property type="entry name" value="GroES-like_sf"/>
</dbReference>
<gene>
    <name evidence="3" type="ORF">HC176_18920</name>
</gene>
<evidence type="ECO:0000259" key="2">
    <source>
        <dbReference type="Pfam" id="PF08240"/>
    </source>
</evidence>
<dbReference type="InterPro" id="IPR051603">
    <property type="entry name" value="Zinc-ADH_QOR/CCCR"/>
</dbReference>
<reference evidence="3 4" key="1">
    <citation type="submission" date="2020-03" db="EMBL/GenBank/DDBJ databases">
        <title>Tamlana sp. nov, isolated from XXX.</title>
        <authorList>
            <person name="Cao W.R."/>
        </authorList>
    </citation>
    <scope>NUCLEOTIDE SEQUENCE [LARGE SCALE GENOMIC DNA]</scope>
    <source>
        <strain evidence="3 4">HST1-43</strain>
    </source>
</reference>
<evidence type="ECO:0000256" key="1">
    <source>
        <dbReference type="ARBA" id="ARBA00022857"/>
    </source>
</evidence>
<keyword evidence="4" id="KW-1185">Reference proteome</keyword>
<organism evidence="3 4">
    <name type="scientific">Tamlana crocina</name>
    <dbReference type="NCBI Taxonomy" id="393006"/>
    <lineage>
        <taxon>Bacteria</taxon>
        <taxon>Pseudomonadati</taxon>
        <taxon>Bacteroidota</taxon>
        <taxon>Flavobacteriia</taxon>
        <taxon>Flavobacteriales</taxon>
        <taxon>Flavobacteriaceae</taxon>
        <taxon>Tamlana</taxon>
    </lineage>
</organism>
<dbReference type="PANTHER" id="PTHR44154">
    <property type="entry name" value="QUINONE OXIDOREDUCTASE"/>
    <property type="match status" value="1"/>
</dbReference>
<dbReference type="InterPro" id="IPR013154">
    <property type="entry name" value="ADH-like_N"/>
</dbReference>
<dbReference type="EMBL" id="JAAVJS010000765">
    <property type="protein sequence ID" value="NJX17546.1"/>
    <property type="molecule type" value="Genomic_DNA"/>
</dbReference>
<dbReference type="Pfam" id="PF08240">
    <property type="entry name" value="ADH_N"/>
    <property type="match status" value="1"/>
</dbReference>
<dbReference type="RefSeq" id="WP_425338234.1">
    <property type="nucleotide sequence ID" value="NZ_JAAVJS010000765.1"/>
</dbReference>
<dbReference type="PANTHER" id="PTHR44154:SF1">
    <property type="entry name" value="QUINONE OXIDOREDUCTASE"/>
    <property type="match status" value="1"/>
</dbReference>
<evidence type="ECO:0000313" key="3">
    <source>
        <dbReference type="EMBL" id="NJX17546.1"/>
    </source>
</evidence>
<comment type="caution">
    <text evidence="3">The sequence shown here is derived from an EMBL/GenBank/DDBJ whole genome shotgun (WGS) entry which is preliminary data.</text>
</comment>
<dbReference type="Gene3D" id="3.90.180.10">
    <property type="entry name" value="Medium-chain alcohol dehydrogenases, catalytic domain"/>
    <property type="match status" value="1"/>
</dbReference>
<feature type="domain" description="Alcohol dehydrogenase-like N-terminal" evidence="2">
    <location>
        <begin position="31"/>
        <end position="70"/>
    </location>
</feature>
<accession>A0ABX1DGV7</accession>
<protein>
    <submittedName>
        <fullName evidence="3">NADP-dependent oxidoreductase</fullName>
    </submittedName>
</protein>
<feature type="non-terminal residue" evidence="3">
    <location>
        <position position="70"/>
    </location>
</feature>
<dbReference type="SUPFAM" id="SSF50129">
    <property type="entry name" value="GroES-like"/>
    <property type="match status" value="1"/>
</dbReference>
<keyword evidence="1" id="KW-0521">NADP</keyword>
<dbReference type="Proteomes" id="UP000760545">
    <property type="component" value="Unassembled WGS sequence"/>
</dbReference>